<dbReference type="InParanoid" id="A0A6J0V964"/>
<accession>A0A6J0V964</accession>
<dbReference type="Proteomes" id="UP001652642">
    <property type="component" value="Chromosome 2"/>
</dbReference>
<gene>
    <name evidence="2" type="primary">IER3</name>
</gene>
<dbReference type="GO" id="GO:0043066">
    <property type="term" value="P:negative regulation of apoptotic process"/>
    <property type="evidence" value="ECO:0007669"/>
    <property type="project" value="InterPro"/>
</dbReference>
<name>A0A6J0V964_9SAUR</name>
<dbReference type="InterPro" id="IPR024829">
    <property type="entry name" value="IEX-1"/>
</dbReference>
<evidence type="ECO:0000313" key="2">
    <source>
        <dbReference type="RefSeq" id="XP_020669397.2"/>
    </source>
</evidence>
<dbReference type="KEGG" id="pvt:110090173"/>
<dbReference type="PANTHER" id="PTHR16915">
    <property type="entry name" value="IMMEDIATE EARLY RESPONSE 3"/>
    <property type="match status" value="1"/>
</dbReference>
<reference evidence="1" key="1">
    <citation type="submission" date="2025-05" db="UniProtKB">
        <authorList>
            <consortium name="RefSeq"/>
        </authorList>
    </citation>
    <scope>NUCLEOTIDE SEQUENCE [LARGE SCALE GENOMIC DNA]</scope>
</reference>
<dbReference type="PRINTS" id="PR02100">
    <property type="entry name" value="GENEIEX1"/>
</dbReference>
<dbReference type="AlphaFoldDB" id="A0A6J0V964"/>
<protein>
    <submittedName>
        <fullName evidence="2">Radiation-inducible immediate-early gene IEX-1</fullName>
    </submittedName>
</protein>
<sequence length="175" mass="19950">MCYASEPRLTALEMPKIPARPEPTGPQYFTFDPLPQVEISPTHRKVSKTNRIKKRSRRVLYPPVAKRYYPTEEPSYAKRLLFILLAIVLFQIYNAEEELPAVAPSLSTEENTSSCFSEIAESSKEPLPLEEPLPTVFSVEIMEGANMTSWYWEEEEVSESAVDITQFLEQSPAAF</sequence>
<dbReference type="GO" id="GO:0006974">
    <property type="term" value="P:DNA damage response"/>
    <property type="evidence" value="ECO:0007669"/>
    <property type="project" value="TreeGrafter"/>
</dbReference>
<organism evidence="1 2">
    <name type="scientific">Pogona vitticeps</name>
    <name type="common">central bearded dragon</name>
    <dbReference type="NCBI Taxonomy" id="103695"/>
    <lineage>
        <taxon>Eukaryota</taxon>
        <taxon>Metazoa</taxon>
        <taxon>Chordata</taxon>
        <taxon>Craniata</taxon>
        <taxon>Vertebrata</taxon>
        <taxon>Euteleostomi</taxon>
        <taxon>Lepidosauria</taxon>
        <taxon>Squamata</taxon>
        <taxon>Bifurcata</taxon>
        <taxon>Unidentata</taxon>
        <taxon>Episquamata</taxon>
        <taxon>Toxicofera</taxon>
        <taxon>Iguania</taxon>
        <taxon>Acrodonta</taxon>
        <taxon>Agamidae</taxon>
        <taxon>Amphibolurinae</taxon>
        <taxon>Pogona</taxon>
    </lineage>
</organism>
<dbReference type="GO" id="GO:0005634">
    <property type="term" value="C:nucleus"/>
    <property type="evidence" value="ECO:0007669"/>
    <property type="project" value="TreeGrafter"/>
</dbReference>
<dbReference type="GeneID" id="110090173"/>
<dbReference type="OrthoDB" id="9949267at2759"/>
<reference evidence="2" key="2">
    <citation type="submission" date="2025-08" db="UniProtKB">
        <authorList>
            <consortium name="RefSeq"/>
        </authorList>
    </citation>
    <scope>IDENTIFICATION</scope>
</reference>
<dbReference type="PANTHER" id="PTHR16915:SF0">
    <property type="entry name" value="RADIATION-INDUCIBLE IMMEDIATE-EARLY GENE IEX-1"/>
    <property type="match status" value="1"/>
</dbReference>
<keyword evidence="1" id="KW-1185">Reference proteome</keyword>
<evidence type="ECO:0000313" key="1">
    <source>
        <dbReference type="Proteomes" id="UP001652642"/>
    </source>
</evidence>
<dbReference type="CTD" id="8870"/>
<proteinExistence type="predicted"/>
<dbReference type="RefSeq" id="XP_020669397.2">
    <property type="nucleotide sequence ID" value="XM_020813738.2"/>
</dbReference>